<dbReference type="Pfam" id="PF20582">
    <property type="entry name" value="UPF0758_N"/>
    <property type="match status" value="1"/>
</dbReference>
<evidence type="ECO:0000256" key="1">
    <source>
        <dbReference type="ARBA" id="ARBA00022670"/>
    </source>
</evidence>
<dbReference type="NCBIfam" id="TIGR00608">
    <property type="entry name" value="radc"/>
    <property type="match status" value="1"/>
</dbReference>
<dbReference type="InterPro" id="IPR025657">
    <property type="entry name" value="RadC_JAB"/>
</dbReference>
<dbReference type="Proteomes" id="UP000054770">
    <property type="component" value="Unassembled WGS sequence"/>
</dbReference>
<dbReference type="PROSITE" id="PS01302">
    <property type="entry name" value="UPF0758"/>
    <property type="match status" value="1"/>
</dbReference>
<dbReference type="Gene3D" id="1.10.150.20">
    <property type="entry name" value="5' to 3' exonuclease, C-terminal subdomain"/>
    <property type="match status" value="1"/>
</dbReference>
<evidence type="ECO:0000256" key="2">
    <source>
        <dbReference type="ARBA" id="ARBA00022723"/>
    </source>
</evidence>
<evidence type="ECO:0000256" key="5">
    <source>
        <dbReference type="ARBA" id="ARBA00023049"/>
    </source>
</evidence>
<dbReference type="InterPro" id="IPR010994">
    <property type="entry name" value="RuvA_2-like"/>
</dbReference>
<proteinExistence type="inferred from homology"/>
<comment type="caution">
    <text evidence="8">The sequence shown here is derived from an EMBL/GenBank/DDBJ whole genome shotgun (WGS) entry which is preliminary data.</text>
</comment>
<dbReference type="NCBIfam" id="NF000642">
    <property type="entry name" value="PRK00024.1"/>
    <property type="match status" value="1"/>
</dbReference>
<dbReference type="CDD" id="cd08071">
    <property type="entry name" value="MPN_DUF2466"/>
    <property type="match status" value="1"/>
</dbReference>
<evidence type="ECO:0000259" key="7">
    <source>
        <dbReference type="PROSITE" id="PS50249"/>
    </source>
</evidence>
<feature type="domain" description="MPN" evidence="7">
    <location>
        <begin position="132"/>
        <end position="254"/>
    </location>
</feature>
<dbReference type="InterPro" id="IPR037518">
    <property type="entry name" value="MPN"/>
</dbReference>
<evidence type="ECO:0000256" key="3">
    <source>
        <dbReference type="ARBA" id="ARBA00022801"/>
    </source>
</evidence>
<dbReference type="InterPro" id="IPR001405">
    <property type="entry name" value="UPF0758"/>
</dbReference>
<keyword evidence="9" id="KW-1185">Reference proteome</keyword>
<dbReference type="PANTHER" id="PTHR30471">
    <property type="entry name" value="DNA REPAIR PROTEIN RADC"/>
    <property type="match status" value="1"/>
</dbReference>
<evidence type="ECO:0000256" key="4">
    <source>
        <dbReference type="ARBA" id="ARBA00022833"/>
    </source>
</evidence>
<protein>
    <submittedName>
        <fullName evidence="8">DNA repair protein RadC</fullName>
    </submittedName>
</protein>
<dbReference type="PANTHER" id="PTHR30471:SF3">
    <property type="entry name" value="UPF0758 PROTEIN YEES-RELATED"/>
    <property type="match status" value="1"/>
</dbReference>
<evidence type="ECO:0000313" key="9">
    <source>
        <dbReference type="Proteomes" id="UP000054770"/>
    </source>
</evidence>
<name>A0A158KK15_9BURK</name>
<dbReference type="GO" id="GO:0008237">
    <property type="term" value="F:metallopeptidase activity"/>
    <property type="evidence" value="ECO:0007669"/>
    <property type="project" value="UniProtKB-KW"/>
</dbReference>
<dbReference type="EMBL" id="FCON02000097">
    <property type="protein sequence ID" value="SAL80910.1"/>
    <property type="molecule type" value="Genomic_DNA"/>
</dbReference>
<comment type="similarity">
    <text evidence="6">Belongs to the UPF0758 family.</text>
</comment>
<accession>A0A158KK15</accession>
<keyword evidence="1" id="KW-0645">Protease</keyword>
<dbReference type="InterPro" id="IPR046778">
    <property type="entry name" value="UPF0758_N"/>
</dbReference>
<keyword evidence="5" id="KW-0482">Metalloprotease</keyword>
<dbReference type="AlphaFoldDB" id="A0A158KK15"/>
<organism evidence="8 9">
    <name type="scientific">Caballeronia choica</name>
    <dbReference type="NCBI Taxonomy" id="326476"/>
    <lineage>
        <taxon>Bacteria</taxon>
        <taxon>Pseudomonadati</taxon>
        <taxon>Pseudomonadota</taxon>
        <taxon>Betaproteobacteria</taxon>
        <taxon>Burkholderiales</taxon>
        <taxon>Burkholderiaceae</taxon>
        <taxon>Caballeronia</taxon>
    </lineage>
</organism>
<evidence type="ECO:0000256" key="6">
    <source>
        <dbReference type="RuleBase" id="RU003797"/>
    </source>
</evidence>
<gene>
    <name evidence="8" type="ORF">AWB68_05971</name>
</gene>
<dbReference type="RefSeq" id="WP_374729624.1">
    <property type="nucleotide sequence ID" value="NZ_FCON02000097.1"/>
</dbReference>
<reference evidence="8" key="1">
    <citation type="submission" date="2016-01" db="EMBL/GenBank/DDBJ databases">
        <authorList>
            <person name="Peeters C."/>
        </authorList>
    </citation>
    <scope>NUCLEOTIDE SEQUENCE [LARGE SCALE GENOMIC DNA]</scope>
    <source>
        <strain evidence="8">LMG 22940</strain>
    </source>
</reference>
<keyword evidence="3" id="KW-0378">Hydrolase</keyword>
<dbReference type="InterPro" id="IPR020891">
    <property type="entry name" value="UPF0758_CS"/>
</dbReference>
<keyword evidence="2" id="KW-0479">Metal-binding</keyword>
<dbReference type="GO" id="GO:0046872">
    <property type="term" value="F:metal ion binding"/>
    <property type="evidence" value="ECO:0007669"/>
    <property type="project" value="UniProtKB-KW"/>
</dbReference>
<dbReference type="PROSITE" id="PS50249">
    <property type="entry name" value="MPN"/>
    <property type="match status" value="1"/>
</dbReference>
<dbReference type="SUPFAM" id="SSF47781">
    <property type="entry name" value="RuvA domain 2-like"/>
    <property type="match status" value="1"/>
</dbReference>
<keyword evidence="4" id="KW-0862">Zinc</keyword>
<sequence length="254" mass="27839">MHRRPRAQSGVRMTAALRLVTGAANPSARVTPIRDWTKTERPRERLLDIGAGSLSDAELFALFLHSGVPGWTAVDLARELLQHFGTLRSVLDASATQLCALRGIGPARAAQLLAVSELCRRALAEKARDRALLDSPGAVEDYLKLLIGTRPYEVFVCLYLDARHQLLLAEESARGSITRVAIYPREIVRRALSLNAAGLIVAHNHPSGGVAPSASDRRLTRMLQDALTLIDVRMLDHLVVASNEIFSFARQGWL</sequence>
<evidence type="ECO:0000313" key="8">
    <source>
        <dbReference type="EMBL" id="SAL80910.1"/>
    </source>
</evidence>
<dbReference type="GO" id="GO:0006508">
    <property type="term" value="P:proteolysis"/>
    <property type="evidence" value="ECO:0007669"/>
    <property type="project" value="UniProtKB-KW"/>
</dbReference>
<dbReference type="Pfam" id="PF04002">
    <property type="entry name" value="RadC"/>
    <property type="match status" value="1"/>
</dbReference>
<dbReference type="Gene3D" id="3.40.140.10">
    <property type="entry name" value="Cytidine Deaminase, domain 2"/>
    <property type="match status" value="1"/>
</dbReference>